<keyword evidence="7" id="KW-0524">Neurogenesis</keyword>
<evidence type="ECO:0000256" key="8">
    <source>
        <dbReference type="ARBA" id="ARBA00023030"/>
    </source>
</evidence>
<proteinExistence type="inferred from homology"/>
<evidence type="ECO:0000256" key="6">
    <source>
        <dbReference type="ARBA" id="ARBA00022782"/>
    </source>
</evidence>
<evidence type="ECO:0000313" key="11">
    <source>
        <dbReference type="Proteomes" id="UP000261480"/>
    </source>
</evidence>
<dbReference type="Ensembl" id="ENSPMET00000009849.1">
    <property type="protein sequence ID" value="ENSPMEP00000023561.1"/>
    <property type="gene ID" value="ENSPMEG00000005245.1"/>
</dbReference>
<evidence type="ECO:0000256" key="4">
    <source>
        <dbReference type="ARBA" id="ARBA00022473"/>
    </source>
</evidence>
<dbReference type="GO" id="GO:0070120">
    <property type="term" value="P:ciliary neurotrophic factor-mediated signaling pathway"/>
    <property type="evidence" value="ECO:0007669"/>
    <property type="project" value="InterPro"/>
</dbReference>
<dbReference type="GO" id="GO:0007399">
    <property type="term" value="P:nervous system development"/>
    <property type="evidence" value="ECO:0007669"/>
    <property type="project" value="UniProtKB-KW"/>
</dbReference>
<comment type="subcellular location">
    <subcellularLocation>
        <location evidence="1">Cytoplasm</location>
    </subcellularLocation>
</comment>
<keyword evidence="4" id="KW-0217">Developmental protein</keyword>
<organism evidence="10 11">
    <name type="scientific">Poecilia mexicana</name>
    <dbReference type="NCBI Taxonomy" id="48701"/>
    <lineage>
        <taxon>Eukaryota</taxon>
        <taxon>Metazoa</taxon>
        <taxon>Chordata</taxon>
        <taxon>Craniata</taxon>
        <taxon>Vertebrata</taxon>
        <taxon>Euteleostomi</taxon>
        <taxon>Actinopterygii</taxon>
        <taxon>Neopterygii</taxon>
        <taxon>Teleostei</taxon>
        <taxon>Neoteleostei</taxon>
        <taxon>Acanthomorphata</taxon>
        <taxon>Ovalentaria</taxon>
        <taxon>Atherinomorphae</taxon>
        <taxon>Cyprinodontiformes</taxon>
        <taxon>Poeciliidae</taxon>
        <taxon>Poeciliinae</taxon>
        <taxon>Poecilia</taxon>
    </lineage>
</organism>
<dbReference type="InterPro" id="IPR009079">
    <property type="entry name" value="4_helix_cytokine-like_core"/>
</dbReference>
<keyword evidence="8" id="KW-0339">Growth factor</keyword>
<evidence type="ECO:0000256" key="9">
    <source>
        <dbReference type="ARBA" id="ARBA00025427"/>
    </source>
</evidence>
<evidence type="ECO:0000256" key="7">
    <source>
        <dbReference type="ARBA" id="ARBA00022902"/>
    </source>
</evidence>
<reference evidence="10" key="1">
    <citation type="submission" date="2025-08" db="UniProtKB">
        <authorList>
            <consortium name="Ensembl"/>
        </authorList>
    </citation>
    <scope>IDENTIFICATION</scope>
</reference>
<dbReference type="STRING" id="48701.ENSPMEP00000023561"/>
<name>A0A3B3Y870_9TELE</name>
<evidence type="ECO:0000256" key="1">
    <source>
        <dbReference type="ARBA" id="ARBA00004496"/>
    </source>
</evidence>
<comment type="function">
    <text evidence="9">CNTF is a survival factor for various neuronal cell types. Seems to prevent the degeneration of motor axons after axotomy.</text>
</comment>
<dbReference type="GO" id="GO:0043524">
    <property type="term" value="P:negative regulation of neuron apoptotic process"/>
    <property type="evidence" value="ECO:0007669"/>
    <property type="project" value="InterPro"/>
</dbReference>
<dbReference type="AlphaFoldDB" id="A0A3B3Y870"/>
<evidence type="ECO:0000256" key="5">
    <source>
        <dbReference type="ARBA" id="ARBA00022490"/>
    </source>
</evidence>
<dbReference type="PANTHER" id="PTHR15196">
    <property type="entry name" value="CILIARY NEUROTROPHIC FACTOR"/>
    <property type="match status" value="1"/>
</dbReference>
<accession>A0A3B3Y870</accession>
<comment type="similarity">
    <text evidence="2">Belongs to the CNTF family.</text>
</comment>
<dbReference type="Gene3D" id="1.20.1250.10">
    <property type="match status" value="1"/>
</dbReference>
<keyword evidence="6" id="KW-0221">Differentiation</keyword>
<reference evidence="10" key="2">
    <citation type="submission" date="2025-09" db="UniProtKB">
        <authorList>
            <consortium name="Ensembl"/>
        </authorList>
    </citation>
    <scope>IDENTIFICATION</scope>
</reference>
<evidence type="ECO:0000256" key="2">
    <source>
        <dbReference type="ARBA" id="ARBA00007988"/>
    </source>
</evidence>
<dbReference type="GO" id="GO:0030154">
    <property type="term" value="P:cell differentiation"/>
    <property type="evidence" value="ECO:0007669"/>
    <property type="project" value="UniProtKB-KW"/>
</dbReference>
<dbReference type="Proteomes" id="UP000261480">
    <property type="component" value="Unplaced"/>
</dbReference>
<dbReference type="GO" id="GO:0005737">
    <property type="term" value="C:cytoplasm"/>
    <property type="evidence" value="ECO:0007669"/>
    <property type="project" value="UniProtKB-SubCell"/>
</dbReference>
<dbReference type="InterPro" id="IPR000151">
    <property type="entry name" value="Ciliary_neurotrophic_fac_CNTF"/>
</dbReference>
<dbReference type="GO" id="GO:0005127">
    <property type="term" value="F:ciliary neurotrophic factor receptor binding"/>
    <property type="evidence" value="ECO:0007669"/>
    <property type="project" value="InterPro"/>
</dbReference>
<evidence type="ECO:0000313" key="10">
    <source>
        <dbReference type="Ensembl" id="ENSPMEP00000023561.1"/>
    </source>
</evidence>
<dbReference type="GO" id="GO:0008083">
    <property type="term" value="F:growth factor activity"/>
    <property type="evidence" value="ECO:0007669"/>
    <property type="project" value="UniProtKB-KW"/>
</dbReference>
<keyword evidence="11" id="KW-1185">Reference proteome</keyword>
<dbReference type="SUPFAM" id="SSF47266">
    <property type="entry name" value="4-helical cytokines"/>
    <property type="match status" value="1"/>
</dbReference>
<protein>
    <recommendedName>
        <fullName evidence="3">Ciliary neurotrophic factor</fullName>
    </recommendedName>
</protein>
<evidence type="ECO:0000256" key="3">
    <source>
        <dbReference type="ARBA" id="ARBA00015150"/>
    </source>
</evidence>
<keyword evidence="5" id="KW-0963">Cytoplasm</keyword>
<sequence>MLLGNHWSLVLSTTTEHRCSFESNADLRCSSQNIVALTNLLILETNEALREYVSTSNNDSCSPHIPDEVPTTTVAGFNMIEKLQDIYAKNELFSLHLSQVERYQKDLFTTKSRMLWNLKFILNSLSNLKMRLDYLLKTVECLIKAMDPSTPVPTSPAALNLPYQNCYEKKVYGCAVLVRLRGWGQKVKEVKYWQKSLLSLLCRNKSTRNRTMSQTSSSATN</sequence>
<dbReference type="PANTHER" id="PTHR15196:SF0">
    <property type="entry name" value="CILIARY NEUROTROPHIC FACTOR"/>
    <property type="match status" value="1"/>
</dbReference>